<dbReference type="InterPro" id="IPR029063">
    <property type="entry name" value="SAM-dependent_MTases_sf"/>
</dbReference>
<comment type="caution">
    <text evidence="1">The sequence shown here is derived from an EMBL/GenBank/DDBJ whole genome shotgun (WGS) entry which is preliminary data.</text>
</comment>
<accession>K6VI06</accession>
<organism evidence="1 2">
    <name type="scientific">Kineosphaera limosa NBRC 100340</name>
    <dbReference type="NCBI Taxonomy" id="1184609"/>
    <lineage>
        <taxon>Bacteria</taxon>
        <taxon>Bacillati</taxon>
        <taxon>Actinomycetota</taxon>
        <taxon>Actinomycetes</taxon>
        <taxon>Micrococcales</taxon>
        <taxon>Dermatophilaceae</taxon>
        <taxon>Kineosphaera</taxon>
    </lineage>
</organism>
<proteinExistence type="predicted"/>
<evidence type="ECO:0008006" key="3">
    <source>
        <dbReference type="Google" id="ProtNLM"/>
    </source>
</evidence>
<keyword evidence="2" id="KW-1185">Reference proteome</keyword>
<evidence type="ECO:0000313" key="1">
    <source>
        <dbReference type="EMBL" id="GAB95843.1"/>
    </source>
</evidence>
<name>K6VI06_9MICO</name>
<gene>
    <name evidence="1" type="ORF">KILIM_027_00260</name>
</gene>
<dbReference type="eggNOG" id="COG4122">
    <property type="taxonomic scope" value="Bacteria"/>
</dbReference>
<dbReference type="STRING" id="1184609.KILIM_027_00260"/>
<dbReference type="SUPFAM" id="SSF53335">
    <property type="entry name" value="S-adenosyl-L-methionine-dependent methyltransferases"/>
    <property type="match status" value="1"/>
</dbReference>
<dbReference type="Gene3D" id="3.40.50.150">
    <property type="entry name" value="Vaccinia Virus protein VP39"/>
    <property type="match status" value="1"/>
</dbReference>
<dbReference type="Proteomes" id="UP000008366">
    <property type="component" value="Unassembled WGS sequence"/>
</dbReference>
<dbReference type="AlphaFoldDB" id="K6VI06"/>
<sequence length="265" mass="28626">MTRGTTNPNRLRRVDRWIAGTQAARLRRPGPAPIVVDLGYGRAGTTARELHDRLRAVRPDVQVVGLEIEPQRVADAQPLARPGLSFALGGFEVPLPGGACASVIRAFNVLRQYDEPAVPRAWARMITRLEPGGVLIDGTCDEVGRLATWIALDADGPRSLTISLGLRGLQLPSQVAPRLPKVLISRNVPGQGVHDWLAALDEGWTRAAPLAPYGRRQRFLEAVSHVGEQGWPIIGGRSRWRLGEVTVAWAAVAPRGMIETAPPGG</sequence>
<evidence type="ECO:0000313" key="2">
    <source>
        <dbReference type="Proteomes" id="UP000008366"/>
    </source>
</evidence>
<protein>
    <recommendedName>
        <fullName evidence="3">Methyltransferase</fullName>
    </recommendedName>
</protein>
<dbReference type="EMBL" id="BAHD01000027">
    <property type="protein sequence ID" value="GAB95843.1"/>
    <property type="molecule type" value="Genomic_DNA"/>
</dbReference>
<reference evidence="1 2" key="1">
    <citation type="submission" date="2012-08" db="EMBL/GenBank/DDBJ databases">
        <title>Whole genome shotgun sequence of Kineosphaera limosa NBRC 100340.</title>
        <authorList>
            <person name="Yoshida I."/>
            <person name="Isaki S."/>
            <person name="Hosoyama A."/>
            <person name="Tsuchikane K."/>
            <person name="Katsumata H."/>
            <person name="Ando Y."/>
            <person name="Ohji S."/>
            <person name="Hamada M."/>
            <person name="Tamura T."/>
            <person name="Yamazoe A."/>
            <person name="Yamazaki S."/>
            <person name="Fujita N."/>
        </authorList>
    </citation>
    <scope>NUCLEOTIDE SEQUENCE [LARGE SCALE GENOMIC DNA]</scope>
    <source>
        <strain evidence="1 2">NBRC 100340</strain>
    </source>
</reference>